<evidence type="ECO:0000256" key="3">
    <source>
        <dbReference type="ARBA" id="ARBA00023004"/>
    </source>
</evidence>
<dbReference type="RefSeq" id="WP_380248416.1">
    <property type="nucleotide sequence ID" value="NZ_JBHUII010000001.1"/>
</dbReference>
<proteinExistence type="predicted"/>
<evidence type="ECO:0000313" key="6">
    <source>
        <dbReference type="EMBL" id="MFD2204636.1"/>
    </source>
</evidence>
<dbReference type="InterPro" id="IPR009056">
    <property type="entry name" value="Cyt_c-like_dom"/>
</dbReference>
<protein>
    <submittedName>
        <fullName evidence="6">C-type cytochrome</fullName>
    </submittedName>
</protein>
<keyword evidence="2 4" id="KW-0479">Metal-binding</keyword>
<dbReference type="Proteomes" id="UP001597294">
    <property type="component" value="Unassembled WGS sequence"/>
</dbReference>
<evidence type="ECO:0000256" key="2">
    <source>
        <dbReference type="ARBA" id="ARBA00022723"/>
    </source>
</evidence>
<dbReference type="PANTHER" id="PTHR35008:SF4">
    <property type="entry name" value="BLL4482 PROTEIN"/>
    <property type="match status" value="1"/>
</dbReference>
<reference evidence="7" key="1">
    <citation type="journal article" date="2019" name="Int. J. Syst. Evol. Microbiol.">
        <title>The Global Catalogue of Microorganisms (GCM) 10K type strain sequencing project: providing services to taxonomists for standard genome sequencing and annotation.</title>
        <authorList>
            <consortium name="The Broad Institute Genomics Platform"/>
            <consortium name="The Broad Institute Genome Sequencing Center for Infectious Disease"/>
            <person name="Wu L."/>
            <person name="Ma J."/>
        </authorList>
    </citation>
    <scope>NUCLEOTIDE SEQUENCE [LARGE SCALE GENOMIC DNA]</scope>
    <source>
        <strain evidence="7">CGMCC 4.7192</strain>
    </source>
</reference>
<feature type="domain" description="Cytochrome c" evidence="5">
    <location>
        <begin position="58"/>
        <end position="156"/>
    </location>
</feature>
<keyword evidence="3 4" id="KW-0408">Iron</keyword>
<dbReference type="Pfam" id="PF00034">
    <property type="entry name" value="Cytochrom_C"/>
    <property type="match status" value="1"/>
</dbReference>
<accession>A0ABW5BHH1</accession>
<dbReference type="Gene3D" id="1.10.760.10">
    <property type="entry name" value="Cytochrome c-like domain"/>
    <property type="match status" value="1"/>
</dbReference>
<evidence type="ECO:0000256" key="4">
    <source>
        <dbReference type="PROSITE-ProRule" id="PRU00433"/>
    </source>
</evidence>
<organism evidence="6 7">
    <name type="scientific">Kiloniella antarctica</name>
    <dbReference type="NCBI Taxonomy" id="1550907"/>
    <lineage>
        <taxon>Bacteria</taxon>
        <taxon>Pseudomonadati</taxon>
        <taxon>Pseudomonadota</taxon>
        <taxon>Alphaproteobacteria</taxon>
        <taxon>Rhodospirillales</taxon>
        <taxon>Kiloniellaceae</taxon>
        <taxon>Kiloniella</taxon>
    </lineage>
</organism>
<name>A0ABW5BHH1_9PROT</name>
<keyword evidence="1 4" id="KW-0349">Heme</keyword>
<dbReference type="InterPro" id="IPR036909">
    <property type="entry name" value="Cyt_c-like_dom_sf"/>
</dbReference>
<dbReference type="EMBL" id="JBHUII010000001">
    <property type="protein sequence ID" value="MFD2204636.1"/>
    <property type="molecule type" value="Genomic_DNA"/>
</dbReference>
<evidence type="ECO:0000259" key="5">
    <source>
        <dbReference type="PROSITE" id="PS51007"/>
    </source>
</evidence>
<evidence type="ECO:0000313" key="7">
    <source>
        <dbReference type="Proteomes" id="UP001597294"/>
    </source>
</evidence>
<dbReference type="PANTHER" id="PTHR35008">
    <property type="entry name" value="BLL4482 PROTEIN-RELATED"/>
    <property type="match status" value="1"/>
</dbReference>
<evidence type="ECO:0000256" key="1">
    <source>
        <dbReference type="ARBA" id="ARBA00022617"/>
    </source>
</evidence>
<dbReference type="PROSITE" id="PS51007">
    <property type="entry name" value="CYTC"/>
    <property type="match status" value="1"/>
</dbReference>
<gene>
    <name evidence="6" type="ORF">ACFSKO_03395</name>
</gene>
<keyword evidence="7" id="KW-1185">Reference proteome</keyword>
<comment type="caution">
    <text evidence="6">The sequence shown here is derived from an EMBL/GenBank/DDBJ whole genome shotgun (WGS) entry which is preliminary data.</text>
</comment>
<sequence>MTQIKRIRKIVLSGLLITGVATLAATYFIIDYNESSIEKESRENLALLFPYPDPDNTQQVQLGQQLYAHECATCHGSNLEGEPNWRSQLQDGSLPAPPHNETGHTWHHPDDVLLQITKYGGASVAPKGFASRMPAFEGTLSNEDISATLAFIKSRWPKEVRMRQQRITTKINQAISE</sequence>
<dbReference type="InterPro" id="IPR051459">
    <property type="entry name" value="Cytochrome_c-type_DH"/>
</dbReference>
<dbReference type="SUPFAM" id="SSF46626">
    <property type="entry name" value="Cytochrome c"/>
    <property type="match status" value="1"/>
</dbReference>